<sequence>MIAADINILQSKFTTLFKTSRNRVHLAFLQQFSNAVNSFQHECQSVLKEFELRTINFLVVRNVHKCSCNTKIGLWIEEINDFIYKFEDLKRSLAILQSIFESSCRLVYHVYHDNHFSFEYAQDEKLTYLLDRLKSLTGWLNLAATGNDNSKPTGVNAHDVKYRFKYSTLIEALDLHRDCYQSSYCPIPINEKCPSIQNLQCVHYTDRNVHKCSCNTKIGLWIEEINDFIYKFEDLKRSLAILQSIFESSCRLVYHVYHDNHFSFEYAQDEKLTYLLDRLKSLTGWLNLAATGNDNSKPTGVNAHDVKYRFKYSTLIEALDLHRDCYQSSYCPIPINEKCLSIQNLQCVHYTDRRCNRIIYNLLQQLLSYPTALSVFNSNKECLSEMYNNLSIMIKYANDKSIIAYKFHAT</sequence>
<proteinExistence type="predicted"/>
<keyword evidence="1" id="KW-1185">Reference proteome</keyword>
<name>A0AA85JLP1_TRIRE</name>
<organism evidence="1 2">
    <name type="scientific">Trichobilharzia regenti</name>
    <name type="common">Nasal bird schistosome</name>
    <dbReference type="NCBI Taxonomy" id="157069"/>
    <lineage>
        <taxon>Eukaryota</taxon>
        <taxon>Metazoa</taxon>
        <taxon>Spiralia</taxon>
        <taxon>Lophotrochozoa</taxon>
        <taxon>Platyhelminthes</taxon>
        <taxon>Trematoda</taxon>
        <taxon>Digenea</taxon>
        <taxon>Strigeidida</taxon>
        <taxon>Schistosomatoidea</taxon>
        <taxon>Schistosomatidae</taxon>
        <taxon>Trichobilharzia</taxon>
    </lineage>
</organism>
<evidence type="ECO:0000313" key="2">
    <source>
        <dbReference type="WBParaSite" id="TREG1_27250.1"/>
    </source>
</evidence>
<reference evidence="1" key="1">
    <citation type="submission" date="2022-06" db="EMBL/GenBank/DDBJ databases">
        <authorList>
            <person name="Berger JAMES D."/>
            <person name="Berger JAMES D."/>
        </authorList>
    </citation>
    <scope>NUCLEOTIDE SEQUENCE [LARGE SCALE GENOMIC DNA]</scope>
</reference>
<accession>A0AA85JLP1</accession>
<protein>
    <submittedName>
        <fullName evidence="2">Uncharacterized protein</fullName>
    </submittedName>
</protein>
<dbReference type="AlphaFoldDB" id="A0AA85JLP1"/>
<dbReference type="WBParaSite" id="TREG1_27250.1">
    <property type="protein sequence ID" value="TREG1_27250.1"/>
    <property type="gene ID" value="TREG1_27250"/>
</dbReference>
<reference evidence="2" key="2">
    <citation type="submission" date="2023-11" db="UniProtKB">
        <authorList>
            <consortium name="WormBaseParasite"/>
        </authorList>
    </citation>
    <scope>IDENTIFICATION</scope>
</reference>
<dbReference type="Proteomes" id="UP000050795">
    <property type="component" value="Unassembled WGS sequence"/>
</dbReference>
<evidence type="ECO:0000313" key="1">
    <source>
        <dbReference type="Proteomes" id="UP000050795"/>
    </source>
</evidence>